<evidence type="ECO:0000256" key="1">
    <source>
        <dbReference type="SAM" id="MobiDB-lite"/>
    </source>
</evidence>
<gene>
    <name evidence="2" type="ORF">Cadr_000018141</name>
</gene>
<feature type="region of interest" description="Disordered" evidence="1">
    <location>
        <begin position="1"/>
        <end position="95"/>
    </location>
</feature>
<sequence>MGRGENWKLQLGRDSILDNESGRNLHSHLSEKEAAKVLLPQSQEPMMDQDEAAREDCSPPNPIPGAQSRRGRNGREEEELWEGRQTTNPPSCPSSQQACLEKILFKWKVVQTGLHIVITEVRLLS</sequence>
<feature type="compositionally biased region" description="Basic and acidic residues" evidence="1">
    <location>
        <begin position="20"/>
        <end position="35"/>
    </location>
</feature>
<keyword evidence="3" id="KW-1185">Reference proteome</keyword>
<comment type="caution">
    <text evidence="2">The sequence shown here is derived from an EMBL/GenBank/DDBJ whole genome shotgun (WGS) entry which is preliminary data.</text>
</comment>
<feature type="compositionally biased region" description="Polar residues" evidence="1">
    <location>
        <begin position="85"/>
        <end position="95"/>
    </location>
</feature>
<protein>
    <submittedName>
        <fullName evidence="2">Uncharacterized protein</fullName>
    </submittedName>
</protein>
<dbReference type="AlphaFoldDB" id="A0A5N4D7E2"/>
<reference evidence="2 3" key="1">
    <citation type="journal article" date="2019" name="Mol. Ecol. Resour.">
        <title>Improving Illumina assemblies with Hi-C and long reads: an example with the North African dromedary.</title>
        <authorList>
            <person name="Elbers J.P."/>
            <person name="Rogers M.F."/>
            <person name="Perelman P.L."/>
            <person name="Proskuryakova A.A."/>
            <person name="Serdyukova N.A."/>
            <person name="Johnson W.E."/>
            <person name="Horin P."/>
            <person name="Corander J."/>
            <person name="Murphy D."/>
            <person name="Burger P.A."/>
        </authorList>
    </citation>
    <scope>NUCLEOTIDE SEQUENCE [LARGE SCALE GENOMIC DNA]</scope>
    <source>
        <strain evidence="2">Drom800</strain>
        <tissue evidence="2">Blood</tissue>
    </source>
</reference>
<evidence type="ECO:0000313" key="2">
    <source>
        <dbReference type="EMBL" id="KAB1267031.1"/>
    </source>
</evidence>
<organism evidence="2 3">
    <name type="scientific">Camelus dromedarius</name>
    <name type="common">Dromedary</name>
    <name type="synonym">Arabian camel</name>
    <dbReference type="NCBI Taxonomy" id="9838"/>
    <lineage>
        <taxon>Eukaryota</taxon>
        <taxon>Metazoa</taxon>
        <taxon>Chordata</taxon>
        <taxon>Craniata</taxon>
        <taxon>Vertebrata</taxon>
        <taxon>Euteleostomi</taxon>
        <taxon>Mammalia</taxon>
        <taxon>Eutheria</taxon>
        <taxon>Laurasiatheria</taxon>
        <taxon>Artiodactyla</taxon>
        <taxon>Tylopoda</taxon>
        <taxon>Camelidae</taxon>
        <taxon>Camelus</taxon>
    </lineage>
</organism>
<name>A0A5N4D7E2_CAMDR</name>
<proteinExistence type="predicted"/>
<dbReference type="Proteomes" id="UP000299084">
    <property type="component" value="Unassembled WGS sequence"/>
</dbReference>
<evidence type="ECO:0000313" key="3">
    <source>
        <dbReference type="Proteomes" id="UP000299084"/>
    </source>
</evidence>
<accession>A0A5N4D7E2</accession>
<dbReference type="EMBL" id="JWIN03000015">
    <property type="protein sequence ID" value="KAB1267031.1"/>
    <property type="molecule type" value="Genomic_DNA"/>
</dbReference>